<dbReference type="GO" id="GO:0004725">
    <property type="term" value="F:protein tyrosine phosphatase activity"/>
    <property type="evidence" value="ECO:0007669"/>
    <property type="project" value="UniProtKB-EC"/>
</dbReference>
<dbReference type="Proteomes" id="UP000488521">
    <property type="component" value="Unassembled WGS sequence"/>
</dbReference>
<evidence type="ECO:0000313" key="4">
    <source>
        <dbReference type="EMBL" id="CUP59226.1"/>
    </source>
</evidence>
<feature type="domain" description="Tyrosine specific protein phosphatases" evidence="3">
    <location>
        <begin position="223"/>
        <end position="278"/>
    </location>
</feature>
<dbReference type="InterPro" id="IPR026893">
    <property type="entry name" value="Tyr/Ser_Pase_IphP-type"/>
</dbReference>
<dbReference type="InterPro" id="IPR016130">
    <property type="entry name" value="Tyr_Pase_AS"/>
</dbReference>
<dbReference type="Gene3D" id="3.90.190.10">
    <property type="entry name" value="Protein tyrosine phosphatase superfamily"/>
    <property type="match status" value="1"/>
</dbReference>
<dbReference type="EMBL" id="WCRS01000009">
    <property type="protein sequence ID" value="KAB4473041.1"/>
    <property type="molecule type" value="Genomic_DNA"/>
</dbReference>
<dbReference type="AlphaFoldDB" id="A0A174PHD6"/>
<evidence type="ECO:0000313" key="7">
    <source>
        <dbReference type="Proteomes" id="UP000488521"/>
    </source>
</evidence>
<dbReference type="PANTHER" id="PTHR31126">
    <property type="entry name" value="TYROSINE-PROTEIN PHOSPHATASE"/>
    <property type="match status" value="1"/>
</dbReference>
<protein>
    <submittedName>
        <fullName evidence="4">Protein tyrosine/serine phosphatase</fullName>
        <ecNumber evidence="4">3.1.3.48</ecNumber>
    </submittedName>
    <submittedName>
        <fullName evidence="5">Tyrosine-protein phosphatase</fullName>
    </submittedName>
</protein>
<dbReference type="CDD" id="cd14529">
    <property type="entry name" value="TpbA-like"/>
    <property type="match status" value="1"/>
</dbReference>
<name>A0A174PHD6_BACT4</name>
<evidence type="ECO:0000259" key="3">
    <source>
        <dbReference type="PROSITE" id="PS50056"/>
    </source>
</evidence>
<reference evidence="4 6" key="1">
    <citation type="submission" date="2015-09" db="EMBL/GenBank/DDBJ databases">
        <authorList>
            <consortium name="Pathogen Informatics"/>
        </authorList>
    </citation>
    <scope>NUCLEOTIDE SEQUENCE [LARGE SCALE GENOMIC DNA]</scope>
    <source>
        <strain evidence="4 6">2789STDY5834899</strain>
    </source>
</reference>
<feature type="signal peptide" evidence="2">
    <location>
        <begin position="1"/>
        <end position="19"/>
    </location>
</feature>
<dbReference type="EC" id="3.1.3.48" evidence="4"/>
<dbReference type="EMBL" id="CZAP01000008">
    <property type="protein sequence ID" value="CUP59226.1"/>
    <property type="molecule type" value="Genomic_DNA"/>
</dbReference>
<dbReference type="Pfam" id="PF13350">
    <property type="entry name" value="Y_phosphatase3"/>
    <property type="match status" value="1"/>
</dbReference>
<dbReference type="InterPro" id="IPR029021">
    <property type="entry name" value="Prot-tyrosine_phosphatase-like"/>
</dbReference>
<comment type="similarity">
    <text evidence="1">Belongs to the protein-tyrosine phosphatase family.</text>
</comment>
<keyword evidence="4" id="KW-0378">Hydrolase</keyword>
<accession>A0A174PHD6</accession>
<organism evidence="4 6">
    <name type="scientific">Bacteroides thetaiotaomicron</name>
    <dbReference type="NCBI Taxonomy" id="818"/>
    <lineage>
        <taxon>Bacteria</taxon>
        <taxon>Pseudomonadati</taxon>
        <taxon>Bacteroidota</taxon>
        <taxon>Bacteroidia</taxon>
        <taxon>Bacteroidales</taxon>
        <taxon>Bacteroidaceae</taxon>
        <taxon>Bacteroides</taxon>
    </lineage>
</organism>
<reference evidence="5 7" key="2">
    <citation type="journal article" date="2019" name="Nat. Med.">
        <title>A library of human gut bacterial isolates paired with longitudinal multiomics data enables mechanistic microbiome research.</title>
        <authorList>
            <person name="Poyet M."/>
            <person name="Groussin M."/>
            <person name="Gibbons S.M."/>
            <person name="Avila-Pacheco J."/>
            <person name="Jiang X."/>
            <person name="Kearney S.M."/>
            <person name="Perrotta A.R."/>
            <person name="Berdy B."/>
            <person name="Zhao S."/>
            <person name="Lieberman T.D."/>
            <person name="Swanson P.K."/>
            <person name="Smith M."/>
            <person name="Roesemann S."/>
            <person name="Alexander J.E."/>
            <person name="Rich S.A."/>
            <person name="Livny J."/>
            <person name="Vlamakis H."/>
            <person name="Clish C."/>
            <person name="Bullock K."/>
            <person name="Deik A."/>
            <person name="Scott J."/>
            <person name="Pierce K.A."/>
            <person name="Xavier R.J."/>
            <person name="Alm E.J."/>
        </authorList>
    </citation>
    <scope>NUCLEOTIDE SEQUENCE [LARGE SCALE GENOMIC DNA]</scope>
    <source>
        <strain evidence="5 7">BIOML-A156</strain>
    </source>
</reference>
<dbReference type="InterPro" id="IPR000387">
    <property type="entry name" value="Tyr_Pase_dom"/>
</dbReference>
<keyword evidence="2" id="KW-0732">Signal</keyword>
<dbReference type="PROSITE" id="PS50056">
    <property type="entry name" value="TYR_PHOSPHATASE_2"/>
    <property type="match status" value="1"/>
</dbReference>
<dbReference type="Proteomes" id="UP000095576">
    <property type="component" value="Unassembled WGS sequence"/>
</dbReference>
<evidence type="ECO:0000313" key="5">
    <source>
        <dbReference type="EMBL" id="KAB4473041.1"/>
    </source>
</evidence>
<proteinExistence type="inferred from homology"/>
<evidence type="ECO:0000256" key="2">
    <source>
        <dbReference type="SAM" id="SignalP"/>
    </source>
</evidence>
<sequence length="356" mass="40681">MYRNLLNWLTILLVLPSCSGTSPTISVVCEENNVGNAIIKWETAPILKGQVKVYASTSPDFIPEENPVATINIAKGKKTIVTNDPSQRYYYLMVFNNRYRVRVAARNVNIPGIQNFRDLGGYKSAETGKDTRWGMLYRSAQIDSIPFCSRRELKNMGIRTIIDLRSEEERHNYPQFHDEDFNVLHLSIATGNMEHILQDIRDKKIETDTIYRLVERMNRQLVTNYRKEYKELFTLLLDRNNYPVVIHCTSGKGRTGIVSALVLAALGVNEEAIMKDYRLSNDYFNIPKASRYAYKLPINSQEAITTIYSAKEDFLNAAKEQIDAEYGSVQAYLKKGIGLSAEEIERLRSILLIDNG</sequence>
<dbReference type="SUPFAM" id="SSF52799">
    <property type="entry name" value="(Phosphotyrosine protein) phosphatases II"/>
    <property type="match status" value="1"/>
</dbReference>
<dbReference type="RefSeq" id="WP_055300068.1">
    <property type="nucleotide sequence ID" value="NZ_CAXTFL010000004.1"/>
</dbReference>
<feature type="chain" id="PRO_5033254219" evidence="2">
    <location>
        <begin position="20"/>
        <end position="356"/>
    </location>
</feature>
<evidence type="ECO:0000313" key="6">
    <source>
        <dbReference type="Proteomes" id="UP000095576"/>
    </source>
</evidence>
<gene>
    <name evidence="4" type="primary">iphP</name>
    <name evidence="4" type="ORF">ERS852511_02600</name>
    <name evidence="5" type="ORF">GAN59_14110</name>
</gene>
<evidence type="ECO:0000256" key="1">
    <source>
        <dbReference type="ARBA" id="ARBA00009580"/>
    </source>
</evidence>
<dbReference type="PANTHER" id="PTHR31126:SF1">
    <property type="entry name" value="TYROSINE SPECIFIC PROTEIN PHOSPHATASES DOMAIN-CONTAINING PROTEIN"/>
    <property type="match status" value="1"/>
</dbReference>
<dbReference type="PROSITE" id="PS00383">
    <property type="entry name" value="TYR_PHOSPHATASE_1"/>
    <property type="match status" value="1"/>
</dbReference>